<feature type="transmembrane region" description="Helical" evidence="6">
    <location>
        <begin position="34"/>
        <end position="60"/>
    </location>
</feature>
<evidence type="ECO:0000313" key="9">
    <source>
        <dbReference type="Proteomes" id="UP000245119"/>
    </source>
</evidence>
<name>A0A2T7NHI9_POMCA</name>
<accession>A0A2T7NHI9</accession>
<feature type="transmembrane region" description="Helical" evidence="6">
    <location>
        <begin position="67"/>
        <end position="86"/>
    </location>
</feature>
<feature type="domain" description="G-protein coupled receptors family 1 profile" evidence="7">
    <location>
        <begin position="48"/>
        <end position="131"/>
    </location>
</feature>
<protein>
    <recommendedName>
        <fullName evidence="7">G-protein coupled receptors family 1 profile domain-containing protein</fullName>
    </recommendedName>
</protein>
<keyword evidence="2 6" id="KW-0812">Transmembrane</keyword>
<feature type="region of interest" description="Disordered" evidence="5">
    <location>
        <begin position="292"/>
        <end position="345"/>
    </location>
</feature>
<comment type="caution">
    <text evidence="8">The sequence shown here is derived from an EMBL/GenBank/DDBJ whole genome shotgun (WGS) entry which is preliminary data.</text>
</comment>
<reference evidence="8 9" key="1">
    <citation type="submission" date="2018-04" db="EMBL/GenBank/DDBJ databases">
        <title>The genome of golden apple snail Pomacea canaliculata provides insight into stress tolerance and invasive adaptation.</title>
        <authorList>
            <person name="Liu C."/>
            <person name="Liu B."/>
            <person name="Ren Y."/>
            <person name="Zhang Y."/>
            <person name="Wang H."/>
            <person name="Li S."/>
            <person name="Jiang F."/>
            <person name="Yin L."/>
            <person name="Zhang G."/>
            <person name="Qian W."/>
            <person name="Fan W."/>
        </authorList>
    </citation>
    <scope>NUCLEOTIDE SEQUENCE [LARGE SCALE GENOMIC DNA]</scope>
    <source>
        <strain evidence="8">SZHN2017</strain>
        <tissue evidence="8">Muscle</tissue>
    </source>
</reference>
<keyword evidence="4 6" id="KW-0472">Membrane</keyword>
<evidence type="ECO:0000313" key="8">
    <source>
        <dbReference type="EMBL" id="PVD20640.1"/>
    </source>
</evidence>
<evidence type="ECO:0000256" key="5">
    <source>
        <dbReference type="SAM" id="MobiDB-lite"/>
    </source>
</evidence>
<sequence>MTNIDNNSTSLSDHDIRLYLEDLSLRSWYNRKPVAIYLCTLVVVGSLGNTWCFLVYFFCFSVNSTRVLVLAMSLCDLVTNLIGLPLQIYTIRHAYDSFDVPLCRSMFIFATIPTQLSGFLILLVAYDRYRAKPGDLSGSVHSKDTVEDTSKPHFQSSTASTIKKETWEYNAEDSTEGIINRKVTEGAISVITENKRLSEFMGSYVSTSESSEEETVTVEPGGNQAGPSEVNERVSSSASNTHKETTARNIKDSTDLPQRQKRERKVTPGGTPVKKRNKKLRELTEIYESAWEPSEKETVTVEPEENQVGPSKKVSEKRHRSPRTVRISTQTDEDTSKPEFVSSSASHVKKIPLKRDSKKFAELLKIYEGAFQQSEPDRSPH</sequence>
<evidence type="ECO:0000256" key="2">
    <source>
        <dbReference type="ARBA" id="ARBA00022692"/>
    </source>
</evidence>
<keyword evidence="3 6" id="KW-1133">Transmembrane helix</keyword>
<gene>
    <name evidence="8" type="ORF">C0Q70_18798</name>
</gene>
<feature type="transmembrane region" description="Helical" evidence="6">
    <location>
        <begin position="106"/>
        <end position="126"/>
    </location>
</feature>
<dbReference type="CDD" id="cd00637">
    <property type="entry name" value="7tm_classA_rhodopsin-like"/>
    <property type="match status" value="1"/>
</dbReference>
<proteinExistence type="predicted"/>
<dbReference type="OrthoDB" id="6125409at2759"/>
<dbReference type="PROSITE" id="PS50262">
    <property type="entry name" value="G_PROTEIN_RECEP_F1_2"/>
    <property type="match status" value="1"/>
</dbReference>
<dbReference type="GO" id="GO:0016020">
    <property type="term" value="C:membrane"/>
    <property type="evidence" value="ECO:0007669"/>
    <property type="project" value="UniProtKB-SubCell"/>
</dbReference>
<dbReference type="AlphaFoldDB" id="A0A2T7NHI9"/>
<evidence type="ECO:0000256" key="3">
    <source>
        <dbReference type="ARBA" id="ARBA00022989"/>
    </source>
</evidence>
<evidence type="ECO:0000256" key="1">
    <source>
        <dbReference type="ARBA" id="ARBA00004370"/>
    </source>
</evidence>
<feature type="region of interest" description="Disordered" evidence="5">
    <location>
        <begin position="203"/>
        <end position="280"/>
    </location>
</feature>
<evidence type="ECO:0000259" key="7">
    <source>
        <dbReference type="PROSITE" id="PS50262"/>
    </source>
</evidence>
<dbReference type="EMBL" id="PZQS01000012">
    <property type="protein sequence ID" value="PVD20640.1"/>
    <property type="molecule type" value="Genomic_DNA"/>
</dbReference>
<keyword evidence="9" id="KW-1185">Reference proteome</keyword>
<dbReference type="InterPro" id="IPR017452">
    <property type="entry name" value="GPCR_Rhodpsn_7TM"/>
</dbReference>
<evidence type="ECO:0000256" key="6">
    <source>
        <dbReference type="SAM" id="Phobius"/>
    </source>
</evidence>
<dbReference type="Proteomes" id="UP000245119">
    <property type="component" value="Linkage Group LG12"/>
</dbReference>
<feature type="compositionally biased region" description="Basic and acidic residues" evidence="5">
    <location>
        <begin position="241"/>
        <end position="260"/>
    </location>
</feature>
<comment type="subcellular location">
    <subcellularLocation>
        <location evidence="1">Membrane</location>
    </subcellularLocation>
</comment>
<evidence type="ECO:0000256" key="4">
    <source>
        <dbReference type="ARBA" id="ARBA00023136"/>
    </source>
</evidence>
<organism evidence="8 9">
    <name type="scientific">Pomacea canaliculata</name>
    <name type="common">Golden apple snail</name>
    <dbReference type="NCBI Taxonomy" id="400727"/>
    <lineage>
        <taxon>Eukaryota</taxon>
        <taxon>Metazoa</taxon>
        <taxon>Spiralia</taxon>
        <taxon>Lophotrochozoa</taxon>
        <taxon>Mollusca</taxon>
        <taxon>Gastropoda</taxon>
        <taxon>Caenogastropoda</taxon>
        <taxon>Architaenioglossa</taxon>
        <taxon>Ampullarioidea</taxon>
        <taxon>Ampullariidae</taxon>
        <taxon>Pomacea</taxon>
    </lineage>
</organism>
<dbReference type="SUPFAM" id="SSF81321">
    <property type="entry name" value="Family A G protein-coupled receptor-like"/>
    <property type="match status" value="1"/>
</dbReference>
<dbReference type="Gene3D" id="1.20.1070.10">
    <property type="entry name" value="Rhodopsin 7-helix transmembrane proteins"/>
    <property type="match status" value="1"/>
</dbReference>